<dbReference type="SUPFAM" id="SSF52317">
    <property type="entry name" value="Class I glutamine amidotransferase-like"/>
    <property type="match status" value="1"/>
</dbReference>
<dbReference type="Gene3D" id="3.40.50.880">
    <property type="match status" value="1"/>
</dbReference>
<dbReference type="PROSITE" id="PS51273">
    <property type="entry name" value="GATASE_TYPE_1"/>
    <property type="match status" value="1"/>
</dbReference>
<dbReference type="CDD" id="cd01741">
    <property type="entry name" value="GATase1_1"/>
    <property type="match status" value="1"/>
</dbReference>
<dbReference type="InterPro" id="IPR017926">
    <property type="entry name" value="GATASE"/>
</dbReference>
<organism evidence="2 3">
    <name type="scientific">Longimonas halophila</name>
    <dbReference type="NCBI Taxonomy" id="1469170"/>
    <lineage>
        <taxon>Bacteria</taxon>
        <taxon>Pseudomonadati</taxon>
        <taxon>Rhodothermota</taxon>
        <taxon>Rhodothermia</taxon>
        <taxon>Rhodothermales</taxon>
        <taxon>Salisaetaceae</taxon>
        <taxon>Longimonas</taxon>
    </lineage>
</organism>
<dbReference type="InterPro" id="IPR044992">
    <property type="entry name" value="ChyE-like"/>
</dbReference>
<comment type="caution">
    <text evidence="2">The sequence shown here is derived from an EMBL/GenBank/DDBJ whole genome shotgun (WGS) entry which is preliminary data.</text>
</comment>
<keyword evidence="3" id="KW-1185">Reference proteome</keyword>
<dbReference type="PANTHER" id="PTHR42695:SF5">
    <property type="entry name" value="GLUTAMINE AMIDOTRANSFERASE YLR126C-RELATED"/>
    <property type="match status" value="1"/>
</dbReference>
<name>A0A2H3NTN3_9BACT</name>
<dbReference type="GO" id="GO:0005829">
    <property type="term" value="C:cytosol"/>
    <property type="evidence" value="ECO:0007669"/>
    <property type="project" value="TreeGrafter"/>
</dbReference>
<evidence type="ECO:0000259" key="1">
    <source>
        <dbReference type="Pfam" id="PF00117"/>
    </source>
</evidence>
<reference evidence="2 3" key="1">
    <citation type="submission" date="2017-10" db="EMBL/GenBank/DDBJ databases">
        <title>Draft genome of Longimonas halophila.</title>
        <authorList>
            <person name="Goh K.M."/>
            <person name="Shamsir M.S."/>
            <person name="Lim S.W."/>
        </authorList>
    </citation>
    <scope>NUCLEOTIDE SEQUENCE [LARGE SCALE GENOMIC DNA]</scope>
    <source>
        <strain evidence="2 3">KCTC 42399</strain>
    </source>
</reference>
<dbReference type="EMBL" id="PDEP01000026">
    <property type="protein sequence ID" value="PEN04567.1"/>
    <property type="molecule type" value="Genomic_DNA"/>
</dbReference>
<sequence>MPDVPHVALLDASLDDTHVQRNFTRELDARLSIVRVSEGEPLAPWPDAGAPRADWPYDALIVSGSQSSVYDDRPWIASVERYVQRALASEAPVLGVCWGHQLLAQTLGGTVRSQERYELGYVSVEQVAEDAIWDDVPHLFTVFATHSDAVTQLPKDATLLAENEAGVQAFRHGSAVGVQFHPEYDRRCAQDMIRRKSLPDAEKQAALDTITDANVQAARAPKQLLHNFLRMAKSHRTAHSA</sequence>
<protein>
    <submittedName>
        <fullName evidence="2">GMP synthase</fullName>
    </submittedName>
</protein>
<dbReference type="PANTHER" id="PTHR42695">
    <property type="entry name" value="GLUTAMINE AMIDOTRANSFERASE YLR126C-RELATED"/>
    <property type="match status" value="1"/>
</dbReference>
<accession>A0A2H3NTN3</accession>
<evidence type="ECO:0000313" key="3">
    <source>
        <dbReference type="Proteomes" id="UP000221024"/>
    </source>
</evidence>
<feature type="domain" description="Glutamine amidotransferase" evidence="1">
    <location>
        <begin position="19"/>
        <end position="189"/>
    </location>
</feature>
<dbReference type="Proteomes" id="UP000221024">
    <property type="component" value="Unassembled WGS sequence"/>
</dbReference>
<dbReference type="AlphaFoldDB" id="A0A2H3NTN3"/>
<proteinExistence type="predicted"/>
<gene>
    <name evidence="2" type="ORF">CRI93_14925</name>
</gene>
<dbReference type="Pfam" id="PF00117">
    <property type="entry name" value="GATase"/>
    <property type="match status" value="1"/>
</dbReference>
<dbReference type="OrthoDB" id="9807137at2"/>
<dbReference type="InterPro" id="IPR029062">
    <property type="entry name" value="Class_I_gatase-like"/>
</dbReference>
<dbReference type="RefSeq" id="WP_098063518.1">
    <property type="nucleotide sequence ID" value="NZ_PDEP01000026.1"/>
</dbReference>
<evidence type="ECO:0000313" key="2">
    <source>
        <dbReference type="EMBL" id="PEN04567.1"/>
    </source>
</evidence>